<gene>
    <name evidence="1" type="ORF">S01H4_54557</name>
</gene>
<comment type="caution">
    <text evidence="1">The sequence shown here is derived from an EMBL/GenBank/DDBJ whole genome shotgun (WGS) entry which is preliminary data.</text>
</comment>
<accession>X1CZT9</accession>
<sequence>MTVYLGGARSGSLCGLDDFALGKIVQEELGEILGLKEELKIIRTTRWERAIPQYGQAQSDLMDAI</sequence>
<dbReference type="Gene3D" id="3.90.660.20">
    <property type="entry name" value="Protoporphyrinogen oxidase, mitochondrial, domain 2"/>
    <property type="match status" value="1"/>
</dbReference>
<reference evidence="1" key="1">
    <citation type="journal article" date="2014" name="Front. Microbiol.">
        <title>High frequency of phylogenetically diverse reductive dehalogenase-homologous genes in deep subseafloor sedimentary metagenomes.</title>
        <authorList>
            <person name="Kawai M."/>
            <person name="Futagami T."/>
            <person name="Toyoda A."/>
            <person name="Takaki Y."/>
            <person name="Nishi S."/>
            <person name="Hori S."/>
            <person name="Arai W."/>
            <person name="Tsubouchi T."/>
            <person name="Morono Y."/>
            <person name="Uchiyama I."/>
            <person name="Ito T."/>
            <person name="Fujiyama A."/>
            <person name="Inagaki F."/>
            <person name="Takami H."/>
        </authorList>
    </citation>
    <scope>NUCLEOTIDE SEQUENCE</scope>
    <source>
        <strain evidence="1">Expedition CK06-06</strain>
    </source>
</reference>
<feature type="non-terminal residue" evidence="1">
    <location>
        <position position="65"/>
    </location>
</feature>
<protein>
    <submittedName>
        <fullName evidence="1">Uncharacterized protein</fullName>
    </submittedName>
</protein>
<dbReference type="EMBL" id="BART01031407">
    <property type="protein sequence ID" value="GAH14056.1"/>
    <property type="molecule type" value="Genomic_DNA"/>
</dbReference>
<dbReference type="SUPFAM" id="SSF54373">
    <property type="entry name" value="FAD-linked reductases, C-terminal domain"/>
    <property type="match status" value="1"/>
</dbReference>
<proteinExistence type="predicted"/>
<organism evidence="1">
    <name type="scientific">marine sediment metagenome</name>
    <dbReference type="NCBI Taxonomy" id="412755"/>
    <lineage>
        <taxon>unclassified sequences</taxon>
        <taxon>metagenomes</taxon>
        <taxon>ecological metagenomes</taxon>
    </lineage>
</organism>
<name>X1CZT9_9ZZZZ</name>
<dbReference type="AlphaFoldDB" id="X1CZT9"/>
<evidence type="ECO:0000313" key="1">
    <source>
        <dbReference type="EMBL" id="GAH14056.1"/>
    </source>
</evidence>